<accession>A0A1I7TJ22</accession>
<evidence type="ECO:0000313" key="3">
    <source>
        <dbReference type="WBParaSite" id="Csp11.Scaffold626.g6415.t1"/>
    </source>
</evidence>
<evidence type="ECO:0000256" key="1">
    <source>
        <dbReference type="SAM" id="MobiDB-lite"/>
    </source>
</evidence>
<dbReference type="AlphaFoldDB" id="A0A1I7TJ22"/>
<sequence length="163" mass="18122">MKVSTRVVKIVEDPDVIFLQSKKPVLCTENIRSKSIEAKEGMYYVLMGYSNIYDNDTNTLALSPGIVGREKKLCLTGSGCYFEGGGSCWDKNGNLIGIEIERKPFSQFGRKASDGRIYILPILWICAQAQELPIPAEYDPHAHLDDQDDVDEGSNDVANDNDD</sequence>
<reference evidence="3" key="1">
    <citation type="submission" date="2016-11" db="UniProtKB">
        <authorList>
            <consortium name="WormBaseParasite"/>
        </authorList>
    </citation>
    <scope>IDENTIFICATION</scope>
</reference>
<proteinExistence type="predicted"/>
<keyword evidence="2" id="KW-1185">Reference proteome</keyword>
<organism evidence="2 3">
    <name type="scientific">Caenorhabditis tropicalis</name>
    <dbReference type="NCBI Taxonomy" id="1561998"/>
    <lineage>
        <taxon>Eukaryota</taxon>
        <taxon>Metazoa</taxon>
        <taxon>Ecdysozoa</taxon>
        <taxon>Nematoda</taxon>
        <taxon>Chromadorea</taxon>
        <taxon>Rhabditida</taxon>
        <taxon>Rhabditina</taxon>
        <taxon>Rhabditomorpha</taxon>
        <taxon>Rhabditoidea</taxon>
        <taxon>Rhabditidae</taxon>
        <taxon>Peloderinae</taxon>
        <taxon>Caenorhabditis</taxon>
    </lineage>
</organism>
<protein>
    <submittedName>
        <fullName evidence="3">Peptidase S1 domain-containing protein</fullName>
    </submittedName>
</protein>
<feature type="compositionally biased region" description="Acidic residues" evidence="1">
    <location>
        <begin position="146"/>
        <end position="163"/>
    </location>
</feature>
<dbReference type="WBParaSite" id="Csp11.Scaffold626.g6415.t1">
    <property type="protein sequence ID" value="Csp11.Scaffold626.g6415.t1"/>
    <property type="gene ID" value="Csp11.Scaffold626.g6415"/>
</dbReference>
<feature type="region of interest" description="Disordered" evidence="1">
    <location>
        <begin position="139"/>
        <end position="163"/>
    </location>
</feature>
<dbReference type="Proteomes" id="UP000095282">
    <property type="component" value="Unplaced"/>
</dbReference>
<evidence type="ECO:0000313" key="2">
    <source>
        <dbReference type="Proteomes" id="UP000095282"/>
    </source>
</evidence>
<name>A0A1I7TJ22_9PELO</name>